<feature type="region of interest" description="Disordered" evidence="7">
    <location>
        <begin position="153"/>
        <end position="172"/>
    </location>
</feature>
<organism evidence="9 10">
    <name type="scientific">Coemansia brasiliensis</name>
    <dbReference type="NCBI Taxonomy" id="2650707"/>
    <lineage>
        <taxon>Eukaryota</taxon>
        <taxon>Fungi</taxon>
        <taxon>Fungi incertae sedis</taxon>
        <taxon>Zoopagomycota</taxon>
        <taxon>Kickxellomycotina</taxon>
        <taxon>Kickxellomycetes</taxon>
        <taxon>Kickxellales</taxon>
        <taxon>Kickxellaceae</taxon>
        <taxon>Coemansia</taxon>
    </lineage>
</organism>
<reference evidence="9" key="1">
    <citation type="submission" date="2022-07" db="EMBL/GenBank/DDBJ databases">
        <title>Phylogenomic reconstructions and comparative analyses of Kickxellomycotina fungi.</title>
        <authorList>
            <person name="Reynolds N.K."/>
            <person name="Stajich J.E."/>
            <person name="Barry K."/>
            <person name="Grigoriev I.V."/>
            <person name="Crous P."/>
            <person name="Smith M.E."/>
        </authorList>
    </citation>
    <scope>NUCLEOTIDE SEQUENCE</scope>
    <source>
        <strain evidence="9">NRRL 1566</strain>
    </source>
</reference>
<dbReference type="AlphaFoldDB" id="A0A9W8IJQ4"/>
<dbReference type="InterPro" id="IPR000504">
    <property type="entry name" value="RRM_dom"/>
</dbReference>
<dbReference type="InterPro" id="IPR035979">
    <property type="entry name" value="RBD_domain_sf"/>
</dbReference>
<dbReference type="Pfam" id="PF00076">
    <property type="entry name" value="RRM_1"/>
    <property type="match status" value="1"/>
</dbReference>
<evidence type="ECO:0000256" key="7">
    <source>
        <dbReference type="SAM" id="MobiDB-lite"/>
    </source>
</evidence>
<comment type="subcellular location">
    <subcellularLocation>
        <location evidence="5">Cytoplasm</location>
    </subcellularLocation>
</comment>
<evidence type="ECO:0000256" key="3">
    <source>
        <dbReference type="ARBA" id="ARBA00022884"/>
    </source>
</evidence>
<dbReference type="SMART" id="SM00360">
    <property type="entry name" value="RRM"/>
    <property type="match status" value="1"/>
</dbReference>
<evidence type="ECO:0000256" key="2">
    <source>
        <dbReference type="ARBA" id="ARBA00022540"/>
    </source>
</evidence>
<dbReference type="EMBL" id="JANBUW010000004">
    <property type="protein sequence ID" value="KAJ2852277.1"/>
    <property type="molecule type" value="Genomic_DNA"/>
</dbReference>
<sequence length="277" mass="30777">MAMSKTSWADEVDELELPEREIITNADGTKTVIEYRINEDGKKVKLTRRVKEKVVQEHVNRAVAERKKWAKFGAEKNSAPGPNISTTMLGEVVLLKLSQYAAKQKQQEEAQQQEKAATAKNKHIQCRICRGLHFTAKCPYKDTLVPIEEITGAASTPSADQPAAKDAGGKSAYVPPHMRAASKGTSMDPHGRSESSTTIRISNLSENTQKEDVEHLCRVFGPTDRVHVAKDRVTQLCRGFAFVSFYDRESAERAIAKLNGYGFDHLILSAEFSTNSR</sequence>
<protein>
    <recommendedName>
        <fullName evidence="5">Eukaryotic translation initiation factor 3 subunit G</fullName>
        <shortName evidence="5">eIF3g</shortName>
    </recommendedName>
    <alternativeName>
        <fullName evidence="5">Eukaryotic translation initiation factor 3 RNA-binding subunit</fullName>
        <shortName evidence="5">eIF-3 RNA-binding subunit</shortName>
    </alternativeName>
    <alternativeName>
        <fullName evidence="5">Translation initiation factor eIF3 p33 subunit homolog</fullName>
        <shortName evidence="5">eIF3 p33 homolog</shortName>
    </alternativeName>
</protein>
<comment type="function">
    <text evidence="5">RNA-binding component of the eukaryotic translation initiation factor 3 (eIF-3) complex, which is involved in protein synthesis of a specialized repertoire of mRNAs and, together with other initiation factors, stimulates binding of mRNA and methionyl-tRNAi to the 40S ribosome. The eIF-3 complex specifically targets and initiates translation of a subset of mRNAs involved in cell proliferation. This subunit can bind 18S rRNA.</text>
</comment>
<dbReference type="GO" id="GO:0016282">
    <property type="term" value="C:eukaryotic 43S preinitiation complex"/>
    <property type="evidence" value="ECO:0007669"/>
    <property type="project" value="UniProtKB-UniRule"/>
</dbReference>
<dbReference type="Pfam" id="PF12353">
    <property type="entry name" value="eIF3g"/>
    <property type="match status" value="1"/>
</dbReference>
<dbReference type="PANTHER" id="PTHR10352">
    <property type="entry name" value="EUKARYOTIC TRANSLATION INITIATION FACTOR 3 SUBUNIT G"/>
    <property type="match status" value="1"/>
</dbReference>
<evidence type="ECO:0000256" key="1">
    <source>
        <dbReference type="ARBA" id="ARBA00022490"/>
    </source>
</evidence>
<evidence type="ECO:0000256" key="6">
    <source>
        <dbReference type="PROSITE-ProRule" id="PRU00176"/>
    </source>
</evidence>
<dbReference type="InterPro" id="IPR017334">
    <property type="entry name" value="eIF3_g"/>
</dbReference>
<keyword evidence="2 5" id="KW-0396">Initiation factor</keyword>
<evidence type="ECO:0000256" key="4">
    <source>
        <dbReference type="ARBA" id="ARBA00022917"/>
    </source>
</evidence>
<comment type="similarity">
    <text evidence="5">Belongs to the eIF-3 subunit G family.</text>
</comment>
<dbReference type="GO" id="GO:0003723">
    <property type="term" value="F:RNA binding"/>
    <property type="evidence" value="ECO:0007669"/>
    <property type="project" value="UniProtKB-UniRule"/>
</dbReference>
<dbReference type="PROSITE" id="PS50102">
    <property type="entry name" value="RRM"/>
    <property type="match status" value="1"/>
</dbReference>
<dbReference type="Proteomes" id="UP001139887">
    <property type="component" value="Unassembled WGS sequence"/>
</dbReference>
<comment type="subunit">
    <text evidence="5">Component of the eukaryotic translation initiation factor 3 (eIF-3) complex.</text>
</comment>
<dbReference type="HAMAP" id="MF_03006">
    <property type="entry name" value="eIF3g"/>
    <property type="match status" value="1"/>
</dbReference>
<dbReference type="GO" id="GO:0005852">
    <property type="term" value="C:eukaryotic translation initiation factor 3 complex"/>
    <property type="evidence" value="ECO:0007669"/>
    <property type="project" value="UniProtKB-UniRule"/>
</dbReference>
<comment type="caution">
    <text evidence="9">The sequence shown here is derived from an EMBL/GenBank/DDBJ whole genome shotgun (WGS) entry which is preliminary data.</text>
</comment>
<evidence type="ECO:0000313" key="9">
    <source>
        <dbReference type="EMBL" id="KAJ2852277.1"/>
    </source>
</evidence>
<keyword evidence="4 5" id="KW-0648">Protein biosynthesis</keyword>
<dbReference type="PIRSF" id="PIRSF037949">
    <property type="entry name" value="Transl_init_eIF-3_RNA-bind"/>
    <property type="match status" value="1"/>
</dbReference>
<evidence type="ECO:0000256" key="5">
    <source>
        <dbReference type="HAMAP-Rule" id="MF_03006"/>
    </source>
</evidence>
<accession>A0A9W8IJQ4</accession>
<gene>
    <name evidence="5 9" type="primary">TIF35</name>
    <name evidence="9" type="ORF">IWW36_000420</name>
</gene>
<dbReference type="CDD" id="cd12933">
    <property type="entry name" value="eIF3G"/>
    <property type="match status" value="1"/>
</dbReference>
<feature type="domain" description="RRM" evidence="8">
    <location>
        <begin position="197"/>
        <end position="275"/>
    </location>
</feature>
<keyword evidence="10" id="KW-1185">Reference proteome</keyword>
<dbReference type="GO" id="GO:0001732">
    <property type="term" value="P:formation of cytoplasmic translation initiation complex"/>
    <property type="evidence" value="ECO:0007669"/>
    <property type="project" value="UniProtKB-UniRule"/>
</dbReference>
<keyword evidence="3 6" id="KW-0694">RNA-binding</keyword>
<keyword evidence="1 5" id="KW-0963">Cytoplasm</keyword>
<evidence type="ECO:0000313" key="10">
    <source>
        <dbReference type="Proteomes" id="UP001139887"/>
    </source>
</evidence>
<evidence type="ECO:0000259" key="8">
    <source>
        <dbReference type="PROSITE" id="PS50102"/>
    </source>
</evidence>
<dbReference type="Gene3D" id="3.30.70.330">
    <property type="match status" value="1"/>
</dbReference>
<dbReference type="SUPFAM" id="SSF54928">
    <property type="entry name" value="RNA-binding domain, RBD"/>
    <property type="match status" value="1"/>
</dbReference>
<dbReference type="InterPro" id="IPR034240">
    <property type="entry name" value="eIF3G_RRM"/>
</dbReference>
<dbReference type="CDD" id="cd12408">
    <property type="entry name" value="RRM_eIF3G_like"/>
    <property type="match status" value="1"/>
</dbReference>
<dbReference type="GO" id="GO:0033290">
    <property type="term" value="C:eukaryotic 48S preinitiation complex"/>
    <property type="evidence" value="ECO:0007669"/>
    <property type="project" value="UniProtKB-UniRule"/>
</dbReference>
<dbReference type="GO" id="GO:0003743">
    <property type="term" value="F:translation initiation factor activity"/>
    <property type="evidence" value="ECO:0007669"/>
    <property type="project" value="UniProtKB-UniRule"/>
</dbReference>
<dbReference type="InterPro" id="IPR024675">
    <property type="entry name" value="eIF3g_N"/>
</dbReference>
<name>A0A9W8IJQ4_9FUNG</name>
<dbReference type="OrthoDB" id="639027at2759"/>
<proteinExistence type="inferred from homology"/>
<dbReference type="InterPro" id="IPR012677">
    <property type="entry name" value="Nucleotide-bd_a/b_plait_sf"/>
</dbReference>